<gene>
    <name evidence="2" type="ORF">J2I46_30165</name>
</gene>
<dbReference type="Pfam" id="PF01814">
    <property type="entry name" value="Hemerythrin"/>
    <property type="match status" value="1"/>
</dbReference>
<feature type="domain" description="Hemerythrin-like" evidence="1">
    <location>
        <begin position="11"/>
        <end position="141"/>
    </location>
</feature>
<evidence type="ECO:0000313" key="3">
    <source>
        <dbReference type="Proteomes" id="UP000664628"/>
    </source>
</evidence>
<dbReference type="Proteomes" id="UP000664628">
    <property type="component" value="Unassembled WGS sequence"/>
</dbReference>
<dbReference type="EMBL" id="JAFMYW010000015">
    <property type="protein sequence ID" value="MBO0952878.1"/>
    <property type="molecule type" value="Genomic_DNA"/>
</dbReference>
<sequence length="226" mass="26304">MIQTLQHQRYNVFNQIHKGLRGMLYDTALRLQQTDFSRPQASLAVEQLKEVLSFLEEHADNEDQFILPHVRTHNAQLIDELEKDHEIDHRLTQTLLDHVQGWSTASPFEQEIFGQRICYAFSEFIAFNLYHMNKEENVLMYLLWTHYTDEEIRQMEGQIIQSIAPQTLLAESRWMMRSINDKEMIEWLTGLKQGAPPAVFDMFLGLAKEELSAERLGSVQAALAVA</sequence>
<protein>
    <submittedName>
        <fullName evidence="2">Hemerythrin domain-containing protein</fullName>
    </submittedName>
</protein>
<dbReference type="InterPro" id="IPR012312">
    <property type="entry name" value="Hemerythrin-like"/>
</dbReference>
<accession>A0ABS3JS81</accession>
<dbReference type="Gene3D" id="1.20.120.520">
    <property type="entry name" value="nmb1532 protein domain like"/>
    <property type="match status" value="1"/>
</dbReference>
<organism evidence="2 3">
    <name type="scientific">Fibrella forsythiae</name>
    <dbReference type="NCBI Taxonomy" id="2817061"/>
    <lineage>
        <taxon>Bacteria</taxon>
        <taxon>Pseudomonadati</taxon>
        <taxon>Bacteroidota</taxon>
        <taxon>Cytophagia</taxon>
        <taxon>Cytophagales</taxon>
        <taxon>Spirosomataceae</taxon>
        <taxon>Fibrella</taxon>
    </lineage>
</organism>
<proteinExistence type="predicted"/>
<keyword evidence="3" id="KW-1185">Reference proteome</keyword>
<evidence type="ECO:0000259" key="1">
    <source>
        <dbReference type="Pfam" id="PF01814"/>
    </source>
</evidence>
<evidence type="ECO:0000313" key="2">
    <source>
        <dbReference type="EMBL" id="MBO0952878.1"/>
    </source>
</evidence>
<dbReference type="RefSeq" id="WP_207332831.1">
    <property type="nucleotide sequence ID" value="NZ_JAFMYW010000015.1"/>
</dbReference>
<reference evidence="2 3" key="1">
    <citation type="submission" date="2021-03" db="EMBL/GenBank/DDBJ databases">
        <title>Fibrella sp. HMF5405 genome sequencing and assembly.</title>
        <authorList>
            <person name="Kang H."/>
            <person name="Kim H."/>
            <person name="Bae S."/>
            <person name="Joh K."/>
        </authorList>
    </citation>
    <scope>NUCLEOTIDE SEQUENCE [LARGE SCALE GENOMIC DNA]</scope>
    <source>
        <strain evidence="2 3">HMF5405</strain>
    </source>
</reference>
<comment type="caution">
    <text evidence="2">The sequence shown here is derived from an EMBL/GenBank/DDBJ whole genome shotgun (WGS) entry which is preliminary data.</text>
</comment>
<name>A0ABS3JS81_9BACT</name>